<dbReference type="Proteomes" id="UP000245802">
    <property type="component" value="Chromosome"/>
</dbReference>
<dbReference type="AlphaFoldDB" id="A0A2Z3H750"/>
<dbReference type="EMBL" id="CP025958">
    <property type="protein sequence ID" value="AWM36820.1"/>
    <property type="molecule type" value="Genomic_DNA"/>
</dbReference>
<evidence type="ECO:0000313" key="2">
    <source>
        <dbReference type="EMBL" id="AWM36820.1"/>
    </source>
</evidence>
<protein>
    <recommendedName>
        <fullName evidence="4">N-acetyltransferase domain-containing protein</fullName>
    </recommendedName>
</protein>
<dbReference type="Gene3D" id="3.40.630.30">
    <property type="match status" value="1"/>
</dbReference>
<reference evidence="2 3" key="1">
    <citation type="submission" date="2018-01" db="EMBL/GenBank/DDBJ databases">
        <title>G. obscuriglobus.</title>
        <authorList>
            <person name="Franke J."/>
            <person name="Blomberg W."/>
            <person name="Selmecki A."/>
        </authorList>
    </citation>
    <scope>NUCLEOTIDE SEQUENCE [LARGE SCALE GENOMIC DNA]</scope>
    <source>
        <strain evidence="2 3">DSM 5831</strain>
    </source>
</reference>
<evidence type="ECO:0000256" key="1">
    <source>
        <dbReference type="SAM" id="MobiDB-lite"/>
    </source>
</evidence>
<sequence length="366" mass="39342">MVAGALLRPDRIGTPHGPHSKGVFGSIVAAPALAPTPGTGPTDRVSSPARSTVQLVNIRTFKSGDETTQAALYNVAAFSLPGFKPASAADVQKRTRGRAFDPGTRFYAEEGGQVVGYCSLDLAQRRVSVPWCKKGHEAAAEPLFGAVMNAARERGLKTVFAAYRRDWESVLRFLTDRGFSVRREVVNYWADPVDLPTLVNRSKLPIDRLRREDVPTVSAMGQGIVRVPAAELESYLFANPYFPAEALLVLRAPDGTPAAVGIGLESATYADVKKLDPLAPCFRLGAFGSEGLNVKRVNGLFSFLVANPANALTAGLALLSEASLEMTEGTVTALAAQCPSDAPHLLAFYARYFKEHGRFPVLEKQL</sequence>
<evidence type="ECO:0008006" key="4">
    <source>
        <dbReference type="Google" id="ProtNLM"/>
    </source>
</evidence>
<organism evidence="2 3">
    <name type="scientific">Gemmata obscuriglobus</name>
    <dbReference type="NCBI Taxonomy" id="114"/>
    <lineage>
        <taxon>Bacteria</taxon>
        <taxon>Pseudomonadati</taxon>
        <taxon>Planctomycetota</taxon>
        <taxon>Planctomycetia</taxon>
        <taxon>Gemmatales</taxon>
        <taxon>Gemmataceae</taxon>
        <taxon>Gemmata</taxon>
    </lineage>
</organism>
<dbReference type="InterPro" id="IPR016181">
    <property type="entry name" value="Acyl_CoA_acyltransferase"/>
</dbReference>
<gene>
    <name evidence="2" type="ORF">C1280_07185</name>
</gene>
<dbReference type="SUPFAM" id="SSF55729">
    <property type="entry name" value="Acyl-CoA N-acyltransferases (Nat)"/>
    <property type="match status" value="1"/>
</dbReference>
<evidence type="ECO:0000313" key="3">
    <source>
        <dbReference type="Proteomes" id="UP000245802"/>
    </source>
</evidence>
<keyword evidence="3" id="KW-1185">Reference proteome</keyword>
<proteinExistence type="predicted"/>
<dbReference type="KEGG" id="gog:C1280_07185"/>
<accession>A0A2Z3H750</accession>
<feature type="region of interest" description="Disordered" evidence="1">
    <location>
        <begin position="1"/>
        <end position="20"/>
    </location>
</feature>
<name>A0A2Z3H750_9BACT</name>